<reference evidence="1" key="1">
    <citation type="submission" date="2014-09" db="EMBL/GenBank/DDBJ databases">
        <authorList>
            <person name="Magalhaes I.L.F."/>
            <person name="Oliveira U."/>
            <person name="Santos F.R."/>
            <person name="Vidigal T.H.D.A."/>
            <person name="Brescovit A.D."/>
            <person name="Santos A.J."/>
        </authorList>
    </citation>
    <scope>NUCLEOTIDE SEQUENCE</scope>
    <source>
        <tissue evidence="1">Shoot tissue taken approximately 20 cm above the soil surface</tissue>
    </source>
</reference>
<organism evidence="1">
    <name type="scientific">Arundo donax</name>
    <name type="common">Giant reed</name>
    <name type="synonym">Donax arundinaceus</name>
    <dbReference type="NCBI Taxonomy" id="35708"/>
    <lineage>
        <taxon>Eukaryota</taxon>
        <taxon>Viridiplantae</taxon>
        <taxon>Streptophyta</taxon>
        <taxon>Embryophyta</taxon>
        <taxon>Tracheophyta</taxon>
        <taxon>Spermatophyta</taxon>
        <taxon>Magnoliopsida</taxon>
        <taxon>Liliopsida</taxon>
        <taxon>Poales</taxon>
        <taxon>Poaceae</taxon>
        <taxon>PACMAD clade</taxon>
        <taxon>Arundinoideae</taxon>
        <taxon>Arundineae</taxon>
        <taxon>Arundo</taxon>
    </lineage>
</organism>
<proteinExistence type="predicted"/>
<sequence length="135" mass="14885">MLKFSLSNPQFGHCKHFLHENTFIGAGRAKATARSLQLHLHVRCSSRATGVDRVENMTSNRVNVNPFPASHLVALKPHMAFLQAEESVILSHTNIVPRMKAGSSLADNDVSYFHFLSTKLLDTQILGIGVTAIFC</sequence>
<accession>A0A0A9EEB3</accession>
<protein>
    <submittedName>
        <fullName evidence="1">Uncharacterized protein</fullName>
    </submittedName>
</protein>
<dbReference type="EMBL" id="GBRH01203518">
    <property type="protein sequence ID" value="JAD94377.1"/>
    <property type="molecule type" value="Transcribed_RNA"/>
</dbReference>
<reference evidence="1" key="2">
    <citation type="journal article" date="2015" name="Data Brief">
        <title>Shoot transcriptome of the giant reed, Arundo donax.</title>
        <authorList>
            <person name="Barrero R.A."/>
            <person name="Guerrero F.D."/>
            <person name="Moolhuijzen P."/>
            <person name="Goolsby J.A."/>
            <person name="Tidwell J."/>
            <person name="Bellgard S.E."/>
            <person name="Bellgard M.I."/>
        </authorList>
    </citation>
    <scope>NUCLEOTIDE SEQUENCE</scope>
    <source>
        <tissue evidence="1">Shoot tissue taken approximately 20 cm above the soil surface</tissue>
    </source>
</reference>
<evidence type="ECO:0000313" key="1">
    <source>
        <dbReference type="EMBL" id="JAD94377.1"/>
    </source>
</evidence>
<dbReference type="AlphaFoldDB" id="A0A0A9EEB3"/>
<name>A0A0A9EEB3_ARUDO</name>